<name>A0A0K3ARY8_BABMR</name>
<dbReference type="AlphaFoldDB" id="A0A0K3ARY8"/>
<gene>
    <name evidence="8" type="ORF">BMR1_03g03990</name>
</gene>
<evidence type="ECO:0000256" key="1">
    <source>
        <dbReference type="ARBA" id="ARBA00001917"/>
    </source>
</evidence>
<keyword evidence="4" id="KW-0274">FAD</keyword>
<dbReference type="Pfam" id="PF00258">
    <property type="entry name" value="Flavodoxin_1"/>
    <property type="match status" value="1"/>
</dbReference>
<dbReference type="PROSITE" id="PS50902">
    <property type="entry name" value="FLAVODOXIN_LIKE"/>
    <property type="match status" value="1"/>
</dbReference>
<dbReference type="SUPFAM" id="SSF52343">
    <property type="entry name" value="Ferredoxin reductase-like, C-terminal NADP-linked domain"/>
    <property type="match status" value="1"/>
</dbReference>
<dbReference type="SUPFAM" id="SSF52218">
    <property type="entry name" value="Flavoproteins"/>
    <property type="match status" value="1"/>
</dbReference>
<evidence type="ECO:0000256" key="4">
    <source>
        <dbReference type="ARBA" id="ARBA00022827"/>
    </source>
</evidence>
<dbReference type="Gene3D" id="1.20.990.10">
    <property type="entry name" value="NADPH-cytochrome p450 Reductase, Chain A, domain 3"/>
    <property type="match status" value="1"/>
</dbReference>
<evidence type="ECO:0000256" key="6">
    <source>
        <dbReference type="ARBA" id="ARBA00023002"/>
    </source>
</evidence>
<dbReference type="PANTHER" id="PTHR19384">
    <property type="entry name" value="NITRIC OXIDE SYNTHASE-RELATED"/>
    <property type="match status" value="1"/>
</dbReference>
<keyword evidence="6 8" id="KW-0560">Oxidoreductase</keyword>
<dbReference type="GO" id="GO:0050660">
    <property type="term" value="F:flavin adenine dinucleotide binding"/>
    <property type="evidence" value="ECO:0007669"/>
    <property type="project" value="TreeGrafter"/>
</dbReference>
<dbReference type="VEuPathDB" id="PiroplasmaDB:BMR1_03g03990"/>
<dbReference type="OrthoDB" id="1856718at2759"/>
<evidence type="ECO:0000313" key="9">
    <source>
        <dbReference type="Proteomes" id="UP000002899"/>
    </source>
</evidence>
<keyword evidence="5" id="KW-0521">NADP</keyword>
<feature type="domain" description="Flavodoxin-like" evidence="7">
    <location>
        <begin position="3"/>
        <end position="135"/>
    </location>
</feature>
<dbReference type="InterPro" id="IPR017938">
    <property type="entry name" value="Riboflavin_synthase-like_b-brl"/>
</dbReference>
<evidence type="ECO:0000256" key="5">
    <source>
        <dbReference type="ARBA" id="ARBA00022857"/>
    </source>
</evidence>
<accession>A0A0K3ARY8</accession>
<dbReference type="InterPro" id="IPR008254">
    <property type="entry name" value="Flavodoxin/NO_synth"/>
</dbReference>
<comment type="cofactor">
    <cofactor evidence="1">
        <name>FMN</name>
        <dbReference type="ChEBI" id="CHEBI:58210"/>
    </cofactor>
</comment>
<reference evidence="8 9" key="2">
    <citation type="journal article" date="2013" name="PLoS ONE">
        <title>Whole genome mapping and re-organization of the nuclear and mitochondrial genomes of Babesia microti isolates.</title>
        <authorList>
            <person name="Cornillot E."/>
            <person name="Dassouli A."/>
            <person name="Garg A."/>
            <person name="Pachikara N."/>
            <person name="Randazzo S."/>
            <person name="Depoix D."/>
            <person name="Carcy B."/>
            <person name="Delbecq S."/>
            <person name="Frutos R."/>
            <person name="Silva J.C."/>
            <person name="Sutton R."/>
            <person name="Krause P.J."/>
            <person name="Mamoun C.B."/>
        </authorList>
    </citation>
    <scope>NUCLEOTIDE SEQUENCE [LARGE SCALE GENOMIC DNA]</scope>
    <source>
        <strain evidence="8 9">RI</strain>
    </source>
</reference>
<dbReference type="EMBL" id="LN871598">
    <property type="protein sequence ID" value="CTQ41398.1"/>
    <property type="molecule type" value="Genomic_DNA"/>
</dbReference>
<dbReference type="Gene3D" id="3.40.50.360">
    <property type="match status" value="1"/>
</dbReference>
<dbReference type="Gene3D" id="2.40.30.10">
    <property type="entry name" value="Translation factors"/>
    <property type="match status" value="1"/>
</dbReference>
<protein>
    <submittedName>
        <fullName evidence="8">NADPH-ferrihemoprotein reductase</fullName>
        <ecNumber evidence="8">1.6.-.-</ecNumber>
    </submittedName>
</protein>
<proteinExistence type="predicted"/>
<evidence type="ECO:0000313" key="8">
    <source>
        <dbReference type="EMBL" id="CTQ41398.1"/>
    </source>
</evidence>
<dbReference type="InterPro" id="IPR023173">
    <property type="entry name" value="NADPH_Cyt_P450_Rdtase_alpha"/>
</dbReference>
<dbReference type="GO" id="GO:0005829">
    <property type="term" value="C:cytosol"/>
    <property type="evidence" value="ECO:0007669"/>
    <property type="project" value="TreeGrafter"/>
</dbReference>
<keyword evidence="3" id="KW-0285">Flavoprotein</keyword>
<dbReference type="Pfam" id="PF00667">
    <property type="entry name" value="FAD_binding_1"/>
    <property type="match status" value="1"/>
</dbReference>
<dbReference type="InterPro" id="IPR029039">
    <property type="entry name" value="Flavoprotein-like_sf"/>
</dbReference>
<sequence length="605" mass="69209">MTIGIVFGSDGGHARDCAIDIYHHIDASNDVKIISSPVDFEDYEILIFIVSTGGHGAFPRKFIPLWNKLSTTKKIKTFCIFGLGDSRYRNYNYAARKLQSRMESIGTELIPLCLGDDQDPLGFRAMFEPWKTQLFEALNIIPKLRFPCIFTITAVNDNKFDGQNDFIENLIQPITNCTLVRHDVIVDNFDRKVTELDIKLDSQFKLGDVLAVYYQVDKISIDKFINNFNLSDIVVDLVINDANYSEMGYERITSGKYKLSTLLKHYFDIKSIVSPWMMMLLSKYALLDLHRDKLHEFGTTQGLYLFNKYVEYERRSLIDVIIDFDSITLTLEQLINIIPPLSPRLYSIANSPGCILPPLPMSVSYQLMFNKARLFSTFTSNVIANYTLSNGPEIGLRGNKRIAQLCVALVENYTVSGRKVLGNCSNWLIHTLKTGDMFFANILPCCISNDIRNAIINKPCIFLSTGTGFSSCRPWLQYKLFNSPSEVVKNLVIVGFRRRRNDLLFSSEWYLYSRIAKIDIAYSREMSANGSHLYIQNLLPKHSEIIWKMLLKGSIILISGRSHPMPSQILDTLVNILIGFHFTVEQARLFVYNLESSDRIIFDTW</sequence>
<evidence type="ECO:0000256" key="2">
    <source>
        <dbReference type="ARBA" id="ARBA00001974"/>
    </source>
</evidence>
<dbReference type="InterPro" id="IPR039261">
    <property type="entry name" value="FNR_nucleotide-bd"/>
</dbReference>
<evidence type="ECO:0000259" key="7">
    <source>
        <dbReference type="PROSITE" id="PS50902"/>
    </source>
</evidence>
<dbReference type="OMA" id="DIMSIPR"/>
<reference evidence="8 9" key="3">
    <citation type="journal article" date="2016" name="Sci. Rep.">
        <title>Genome-wide diversity and gene expression profiling of Babesia microti isolates identify polymorphic genes that mediate host-pathogen interactions.</title>
        <authorList>
            <person name="Silva J.C."/>
            <person name="Cornillot E."/>
            <person name="McCracken C."/>
            <person name="Usmani-Brown S."/>
            <person name="Dwivedi A."/>
            <person name="Ifeonu O.O."/>
            <person name="Crabtree J."/>
            <person name="Gotia H.T."/>
            <person name="Virji A.Z."/>
            <person name="Reynes C."/>
            <person name="Colinge J."/>
            <person name="Kumar V."/>
            <person name="Lawres L."/>
            <person name="Pazzi J.E."/>
            <person name="Pablo J.V."/>
            <person name="Hung C."/>
            <person name="Brancato J."/>
            <person name="Kumari P."/>
            <person name="Orvis J."/>
            <person name="Tretina K."/>
            <person name="Chibucos M."/>
            <person name="Ott S."/>
            <person name="Sadzewicz L."/>
            <person name="Sengamalay N."/>
            <person name="Shetty A.C."/>
            <person name="Su Q."/>
            <person name="Tallon L."/>
            <person name="Fraser C.M."/>
            <person name="Frutos R."/>
            <person name="Molina D.M."/>
            <person name="Krause P.J."/>
            <person name="Ben Mamoun C."/>
        </authorList>
    </citation>
    <scope>NUCLEOTIDE SEQUENCE [LARGE SCALE GENOMIC DNA]</scope>
    <source>
        <strain evidence="8 9">RI</strain>
    </source>
</reference>
<reference evidence="8 9" key="1">
    <citation type="journal article" date="2012" name="Nucleic Acids Res.">
        <title>Sequencing of the smallest Apicomplexan genome from the human pathogen Babesia microti.</title>
        <authorList>
            <person name="Cornillot E."/>
            <person name="Hadj-Kaddour K."/>
            <person name="Dassouli A."/>
            <person name="Noel B."/>
            <person name="Ranwez V."/>
            <person name="Vacherie B."/>
            <person name="Augagneur Y."/>
            <person name="Bres V."/>
            <person name="Duclos A."/>
            <person name="Randazzo S."/>
            <person name="Carcy B."/>
            <person name="Debierre-Grockiego F."/>
            <person name="Delbecq S."/>
            <person name="Moubri-Menage K."/>
            <person name="Shams-Eldin H."/>
            <person name="Usmani-Brown S."/>
            <person name="Bringaud F."/>
            <person name="Wincker P."/>
            <person name="Vivares C.P."/>
            <person name="Schwarz R.T."/>
            <person name="Schetters T.P."/>
            <person name="Krause P.J."/>
            <person name="Gorenflot A."/>
            <person name="Berry V."/>
            <person name="Barbe V."/>
            <person name="Ben Mamoun C."/>
        </authorList>
    </citation>
    <scope>NUCLEOTIDE SEQUENCE [LARGE SCALE GENOMIC DNA]</scope>
    <source>
        <strain evidence="8 9">RI</strain>
    </source>
</reference>
<dbReference type="GeneID" id="24425445"/>
<dbReference type="GO" id="GO:0016491">
    <property type="term" value="F:oxidoreductase activity"/>
    <property type="evidence" value="ECO:0007669"/>
    <property type="project" value="UniProtKB-KW"/>
</dbReference>
<dbReference type="Proteomes" id="UP000002899">
    <property type="component" value="Chromosome III"/>
</dbReference>
<dbReference type="GO" id="GO:0010181">
    <property type="term" value="F:FMN binding"/>
    <property type="evidence" value="ECO:0007669"/>
    <property type="project" value="InterPro"/>
</dbReference>
<comment type="cofactor">
    <cofactor evidence="2">
        <name>FAD</name>
        <dbReference type="ChEBI" id="CHEBI:57692"/>
    </cofactor>
</comment>
<organism evidence="8 9">
    <name type="scientific">Babesia microti (strain RI)</name>
    <dbReference type="NCBI Taxonomy" id="1133968"/>
    <lineage>
        <taxon>Eukaryota</taxon>
        <taxon>Sar</taxon>
        <taxon>Alveolata</taxon>
        <taxon>Apicomplexa</taxon>
        <taxon>Aconoidasida</taxon>
        <taxon>Piroplasmida</taxon>
        <taxon>Babesiidae</taxon>
        <taxon>Babesia</taxon>
    </lineage>
</organism>
<dbReference type="PANTHER" id="PTHR19384:SF10">
    <property type="entry name" value="NADPH-DEPENDENT DIFLAVIN OXIDOREDUCTASE 1"/>
    <property type="match status" value="1"/>
</dbReference>
<evidence type="ECO:0000256" key="3">
    <source>
        <dbReference type="ARBA" id="ARBA00022630"/>
    </source>
</evidence>
<dbReference type="SUPFAM" id="SSF63380">
    <property type="entry name" value="Riboflavin synthase domain-like"/>
    <property type="match status" value="1"/>
</dbReference>
<dbReference type="RefSeq" id="XP_012649409.1">
    <property type="nucleotide sequence ID" value="XM_012793955.1"/>
</dbReference>
<dbReference type="InterPro" id="IPR003097">
    <property type="entry name" value="CysJ-like_FAD-binding"/>
</dbReference>
<dbReference type="KEGG" id="bmic:BMR1_03g03990"/>
<dbReference type="EC" id="1.6.-.-" evidence="8"/>
<dbReference type="Gene3D" id="3.40.50.80">
    <property type="entry name" value="Nucleotide-binding domain of ferredoxin-NADP reductase (FNR) module"/>
    <property type="match status" value="1"/>
</dbReference>
<keyword evidence="9" id="KW-1185">Reference proteome</keyword>